<name>A0ACA9LNN4_9GLOM</name>
<reference evidence="1" key="1">
    <citation type="submission" date="2021-06" db="EMBL/GenBank/DDBJ databases">
        <authorList>
            <person name="Kallberg Y."/>
            <person name="Tangrot J."/>
            <person name="Rosling A."/>
        </authorList>
    </citation>
    <scope>NUCLEOTIDE SEQUENCE</scope>
    <source>
        <strain evidence="1">AU212A</strain>
    </source>
</reference>
<accession>A0ACA9LNN4</accession>
<dbReference type="Proteomes" id="UP000789860">
    <property type="component" value="Unassembled WGS sequence"/>
</dbReference>
<evidence type="ECO:0000313" key="2">
    <source>
        <dbReference type="Proteomes" id="UP000789860"/>
    </source>
</evidence>
<organism evidence="1 2">
    <name type="scientific">Scutellospora calospora</name>
    <dbReference type="NCBI Taxonomy" id="85575"/>
    <lineage>
        <taxon>Eukaryota</taxon>
        <taxon>Fungi</taxon>
        <taxon>Fungi incertae sedis</taxon>
        <taxon>Mucoromycota</taxon>
        <taxon>Glomeromycotina</taxon>
        <taxon>Glomeromycetes</taxon>
        <taxon>Diversisporales</taxon>
        <taxon>Gigasporaceae</taxon>
        <taxon>Scutellospora</taxon>
    </lineage>
</organism>
<dbReference type="EMBL" id="CAJVPM010006612">
    <property type="protein sequence ID" value="CAG8536954.1"/>
    <property type="molecule type" value="Genomic_DNA"/>
</dbReference>
<keyword evidence="2" id="KW-1185">Reference proteome</keyword>
<proteinExistence type="predicted"/>
<gene>
    <name evidence="1" type="ORF">SCALOS_LOCUS4684</name>
</gene>
<feature type="non-terminal residue" evidence="1">
    <location>
        <position position="1"/>
    </location>
</feature>
<comment type="caution">
    <text evidence="1">The sequence shown here is derived from an EMBL/GenBank/DDBJ whole genome shotgun (WGS) entry which is preliminary data.</text>
</comment>
<sequence length="386" mass="44591">QKQNGSRPSEESAREIVWKNFLSLQKNSNWIIANNEGKELDINEWNQIAQNPQKYGSKLNTEQVQYIQSCYKQLDEGENQDFQEFVTDIFIILTNIWERKDLDEGMWEALFMTPFIELFKQNQNAGRRKTTKGEKGLESPSLRKQLQKQQEKENYNIADSRAESWHTVNNPQDSDDEKVYVLLQSKKSDVNKESDTSKIPKILLSKNKLEVTKMKNVNQQAYSQSVIKSIAFHPNAQIAMTAGLDKTMRLFQVDGKINPKIQSAVLKDLPIYQQRSIQMEQKLLPPVKKKYFYIFNIETGIIDKSNVLVSNKTKQWASNMKMNGTVDWSSDCRYLYSVGGDTNGMLVCEDVFIGLGMMEDSNLQRYHYQKMENILLSLLAVSGHVQ</sequence>
<protein>
    <submittedName>
        <fullName evidence="1">4997_t:CDS:1</fullName>
    </submittedName>
</protein>
<evidence type="ECO:0000313" key="1">
    <source>
        <dbReference type="EMBL" id="CAG8536954.1"/>
    </source>
</evidence>